<feature type="compositionally biased region" description="Low complexity" evidence="2">
    <location>
        <begin position="187"/>
        <end position="202"/>
    </location>
</feature>
<dbReference type="GeneID" id="73471353"/>
<feature type="compositionally biased region" description="Polar residues" evidence="2">
    <location>
        <begin position="176"/>
        <end position="185"/>
    </location>
</feature>
<evidence type="ECO:0000256" key="1">
    <source>
        <dbReference type="SAM" id="Coils"/>
    </source>
</evidence>
<feature type="compositionally biased region" description="Low complexity" evidence="2">
    <location>
        <begin position="60"/>
        <end position="75"/>
    </location>
</feature>
<sequence>MFTRRKTRSTHSTAYTGVNHVAPASNQPNSGALAAALTIGNSMKQQHKPSTFTSIDNRPAKPTTPSSTTATPDSKPLSRSGSLFKRGSRTFKNPPTTNAPVAQQQPQANNNFRRFSSGSTATSSSIASPHTARSDNNHNHHPIIYDIDDTFNDTTEDSIYLNNRSNLQDLKLSHIPASSPSQKPRLSTKPPASRTTTSATSKGISSPVASGPVKMVKKYVPTPTGIKIIEVPESTYQKEVARCNSLRSGSRSNSLRSLTNKSAGPPAQNRSSSLHSGRTPPTSKRGSVIRASPTLSPLQPMTENVDLEDQLGKTDEIHEQEIKFQHLQHEIDKEKELARQIELKKMEYERLKKLRLENERKLHELEEEVIIHRTSSPISESTVTRSPVVDANKHGDEFVEVPEMNNKEEAEEIGQPQVIEEQKVEVNNKPEENEKEYTLKINKPTLEILQDDKDNEEKREYPVEPPRNIQELPNNSSSSQENFKTLDPGAELGIISDYGNLQSNELLIRRSSSVDKVQQPVPRRQSKISSIDSDVSEGHLHKQDSLIVPTMTQTNGSSRSSIYSDDSIKKPMKSAMKQSTSNHQLPHHRQQVKSNAAHQAYLSLATAENTRLNAKISASKMNAAAPPPTNGVAHAPVQKTPVTPLGVKRLSQQSLRKNVHPQAVRSLRPNSIQVDSHPGMSGRTLRSPTTTVQPIAPHPALQPNYQSPSKLRAQELYAKAQARPASVFKQSQQRKPPFAETTAPGAASGGTGTTTGGNKIKRSPSTTKSAKRLTLRGAPTATQNQGSRPFEGSDVSYQNSFSEYEQSKKTNKGKFKSRFEDSDSDDEYTHGGGGNTTNTSTGIFSRFRDSDEEIRVKSTPARKPPPPAQSSETNRVSDMHVLDVDVLPKKEKKKFGGKLKKLFGVK</sequence>
<feature type="region of interest" description="Disordered" evidence="2">
    <location>
        <begin position="43"/>
        <end position="139"/>
    </location>
</feature>
<reference evidence="3 4" key="1">
    <citation type="journal article" date="2021" name="DNA Res.">
        <title>Genome analysis of Candida subhashii reveals its hybrid nature and dual mitochondrial genome conformations.</title>
        <authorList>
            <person name="Mixao V."/>
            <person name="Hegedusova E."/>
            <person name="Saus E."/>
            <person name="Pryszcz L.P."/>
            <person name="Cillingova A."/>
            <person name="Nosek J."/>
            <person name="Gabaldon T."/>
        </authorList>
    </citation>
    <scope>NUCLEOTIDE SEQUENCE [LARGE SCALE GENOMIC DNA]</scope>
    <source>
        <strain evidence="3 4">CBS 10753</strain>
    </source>
</reference>
<keyword evidence="4" id="KW-1185">Reference proteome</keyword>
<feature type="compositionally biased region" description="Low complexity" evidence="2">
    <location>
        <begin position="94"/>
        <end position="131"/>
    </location>
</feature>
<dbReference type="Proteomes" id="UP000694255">
    <property type="component" value="Unassembled WGS sequence"/>
</dbReference>
<comment type="caution">
    <text evidence="3">The sequence shown here is derived from an EMBL/GenBank/DDBJ whole genome shotgun (WGS) entry which is preliminary data.</text>
</comment>
<evidence type="ECO:0000256" key="2">
    <source>
        <dbReference type="SAM" id="MobiDB-lite"/>
    </source>
</evidence>
<evidence type="ECO:0000313" key="4">
    <source>
        <dbReference type="Proteomes" id="UP000694255"/>
    </source>
</evidence>
<dbReference type="OrthoDB" id="4085524at2759"/>
<feature type="region of interest" description="Disordered" evidence="2">
    <location>
        <begin position="449"/>
        <end position="482"/>
    </location>
</feature>
<feature type="region of interest" description="Disordered" evidence="2">
    <location>
        <begin position="672"/>
        <end position="706"/>
    </location>
</feature>
<feature type="region of interest" description="Disordered" evidence="2">
    <location>
        <begin position="517"/>
        <end position="540"/>
    </location>
</feature>
<protein>
    <submittedName>
        <fullName evidence="3">Uncharacterized protein</fullName>
    </submittedName>
</protein>
<feature type="region of interest" description="Disordered" evidence="2">
    <location>
        <begin position="243"/>
        <end position="300"/>
    </location>
</feature>
<feature type="compositionally biased region" description="Basic and acidic residues" evidence="2">
    <location>
        <begin position="450"/>
        <end position="462"/>
    </location>
</feature>
<accession>A0A8J5QIS2</accession>
<feature type="compositionally biased region" description="Basic and acidic residues" evidence="2">
    <location>
        <begin position="846"/>
        <end position="856"/>
    </location>
</feature>
<name>A0A8J5QIS2_9ASCO</name>
<proteinExistence type="predicted"/>
<feature type="compositionally biased region" description="Low complexity" evidence="2">
    <location>
        <begin position="244"/>
        <end position="262"/>
    </location>
</feature>
<feature type="compositionally biased region" description="Polar residues" evidence="2">
    <location>
        <begin position="43"/>
        <end position="56"/>
    </location>
</feature>
<dbReference type="AlphaFoldDB" id="A0A8J5QIS2"/>
<organism evidence="3 4">
    <name type="scientific">[Candida] subhashii</name>
    <dbReference type="NCBI Taxonomy" id="561895"/>
    <lineage>
        <taxon>Eukaryota</taxon>
        <taxon>Fungi</taxon>
        <taxon>Dikarya</taxon>
        <taxon>Ascomycota</taxon>
        <taxon>Saccharomycotina</taxon>
        <taxon>Pichiomycetes</taxon>
        <taxon>Debaryomycetaceae</taxon>
        <taxon>Spathaspora</taxon>
    </lineage>
</organism>
<feature type="region of interest" description="Disordered" evidence="2">
    <location>
        <begin position="174"/>
        <end position="209"/>
    </location>
</feature>
<evidence type="ECO:0000313" key="3">
    <source>
        <dbReference type="EMBL" id="KAG7661950.1"/>
    </source>
</evidence>
<feature type="region of interest" description="Disordered" evidence="2">
    <location>
        <begin position="722"/>
        <end position="877"/>
    </location>
</feature>
<feature type="region of interest" description="Disordered" evidence="2">
    <location>
        <begin position="1"/>
        <end position="29"/>
    </location>
</feature>
<feature type="compositionally biased region" description="Polar residues" evidence="2">
    <location>
        <begin position="795"/>
        <end position="804"/>
    </location>
</feature>
<feature type="compositionally biased region" description="Polar residues" evidence="2">
    <location>
        <begin position="684"/>
        <end position="693"/>
    </location>
</feature>
<gene>
    <name evidence="3" type="ORF">J8A68_004553</name>
</gene>
<dbReference type="RefSeq" id="XP_049262183.1">
    <property type="nucleotide sequence ID" value="XM_049408524.1"/>
</dbReference>
<feature type="compositionally biased region" description="Polar residues" evidence="2">
    <location>
        <begin position="268"/>
        <end position="285"/>
    </location>
</feature>
<dbReference type="EMBL" id="JAGSYN010000187">
    <property type="protein sequence ID" value="KAG7661950.1"/>
    <property type="molecule type" value="Genomic_DNA"/>
</dbReference>
<feature type="compositionally biased region" description="Polar residues" evidence="2">
    <location>
        <begin position="471"/>
        <end position="482"/>
    </location>
</feature>
<feature type="coiled-coil region" evidence="1">
    <location>
        <begin position="317"/>
        <end position="368"/>
    </location>
</feature>
<keyword evidence="1" id="KW-0175">Coiled coil</keyword>